<protein>
    <submittedName>
        <fullName evidence="1">Uncharacterized protein</fullName>
    </submittedName>
</protein>
<evidence type="ECO:0000313" key="1">
    <source>
        <dbReference type="EMBL" id="MCD7463298.1"/>
    </source>
</evidence>
<feature type="non-terminal residue" evidence="1">
    <location>
        <position position="107"/>
    </location>
</feature>
<accession>A0ABS8SWK1</accession>
<gene>
    <name evidence="1" type="ORF">HAX54_050308</name>
</gene>
<organism evidence="1 2">
    <name type="scientific">Datura stramonium</name>
    <name type="common">Jimsonweed</name>
    <name type="synonym">Common thornapple</name>
    <dbReference type="NCBI Taxonomy" id="4076"/>
    <lineage>
        <taxon>Eukaryota</taxon>
        <taxon>Viridiplantae</taxon>
        <taxon>Streptophyta</taxon>
        <taxon>Embryophyta</taxon>
        <taxon>Tracheophyta</taxon>
        <taxon>Spermatophyta</taxon>
        <taxon>Magnoliopsida</taxon>
        <taxon>eudicotyledons</taxon>
        <taxon>Gunneridae</taxon>
        <taxon>Pentapetalae</taxon>
        <taxon>asterids</taxon>
        <taxon>lamiids</taxon>
        <taxon>Solanales</taxon>
        <taxon>Solanaceae</taxon>
        <taxon>Solanoideae</taxon>
        <taxon>Datureae</taxon>
        <taxon>Datura</taxon>
    </lineage>
</organism>
<reference evidence="1 2" key="1">
    <citation type="journal article" date="2021" name="BMC Genomics">
        <title>Datura genome reveals duplications of psychoactive alkaloid biosynthetic genes and high mutation rate following tissue culture.</title>
        <authorList>
            <person name="Rajewski A."/>
            <person name="Carter-House D."/>
            <person name="Stajich J."/>
            <person name="Litt A."/>
        </authorList>
    </citation>
    <scope>NUCLEOTIDE SEQUENCE [LARGE SCALE GENOMIC DNA]</scope>
    <source>
        <strain evidence="1">AR-01</strain>
    </source>
</reference>
<proteinExistence type="predicted"/>
<dbReference type="EMBL" id="JACEIK010000877">
    <property type="protein sequence ID" value="MCD7463298.1"/>
    <property type="molecule type" value="Genomic_DNA"/>
</dbReference>
<comment type="caution">
    <text evidence="1">The sequence shown here is derived from an EMBL/GenBank/DDBJ whole genome shotgun (WGS) entry which is preliminary data.</text>
</comment>
<name>A0ABS8SWK1_DATST</name>
<dbReference type="Proteomes" id="UP000823775">
    <property type="component" value="Unassembled WGS sequence"/>
</dbReference>
<sequence>MSAVAVLACSTHELQLLTVVILSFISPSTMERALLDLGAASGICVMTDQFDYLRSAQNLKKITVTYVWIFPLINRLTKAFTMIHIRVIPFRKREVATFVSMSVVVAK</sequence>
<evidence type="ECO:0000313" key="2">
    <source>
        <dbReference type="Proteomes" id="UP000823775"/>
    </source>
</evidence>
<keyword evidence="2" id="KW-1185">Reference proteome</keyword>